<dbReference type="PANTHER" id="PTHR21520">
    <property type="entry name" value="GLUTAMATE-RICH PROTEIN 2"/>
    <property type="match status" value="1"/>
</dbReference>
<organism evidence="2 3">
    <name type="scientific">Dromaius novaehollandiae</name>
    <name type="common">Emu</name>
    <dbReference type="NCBI Taxonomy" id="8790"/>
    <lineage>
        <taxon>Eukaryota</taxon>
        <taxon>Metazoa</taxon>
        <taxon>Chordata</taxon>
        <taxon>Craniata</taxon>
        <taxon>Vertebrata</taxon>
        <taxon>Euteleostomi</taxon>
        <taxon>Archelosauria</taxon>
        <taxon>Archosauria</taxon>
        <taxon>Dinosauria</taxon>
        <taxon>Saurischia</taxon>
        <taxon>Theropoda</taxon>
        <taxon>Coelurosauria</taxon>
        <taxon>Aves</taxon>
        <taxon>Palaeognathae</taxon>
        <taxon>Casuariiformes</taxon>
        <taxon>Dromaiidae</taxon>
        <taxon>Dromaius</taxon>
    </lineage>
</organism>
<dbReference type="PANTHER" id="PTHR21520:SF2">
    <property type="entry name" value="GLUTAMATE-RICH PROTEIN 2"/>
    <property type="match status" value="1"/>
</dbReference>
<dbReference type="Ensembl" id="ENSDNVT00000031761.1">
    <property type="protein sequence ID" value="ENSDNVP00000026261.1"/>
    <property type="gene ID" value="ENSDNVG00000018277.1"/>
</dbReference>
<sequence>MENYVFGGPKEEVVIEPIQAVARWDISSKIEKNKNLSRSLPKTTQENTDENEEESRNINKAPEKELCAQIQANGIGNHNNDELLTEVSDGNNEISNEQSENEEGKFSAPIELLGEFLKAIMNGNYSLAKNLCRMILIYEPENTEAKQFFPLLEEKLLMERAQKFTEGESEDDEETIDRSSDGNKESTSSSNSSDEESEGSSDSDDPEKN</sequence>
<feature type="region of interest" description="Disordered" evidence="1">
    <location>
        <begin position="33"/>
        <end position="62"/>
    </location>
</feature>
<reference evidence="2" key="1">
    <citation type="submission" date="2025-08" db="UniProtKB">
        <authorList>
            <consortium name="Ensembl"/>
        </authorList>
    </citation>
    <scope>IDENTIFICATION</scope>
</reference>
<keyword evidence="3" id="KW-1185">Reference proteome</keyword>
<name>A0A8C4KMF4_DRONO</name>
<feature type="compositionally biased region" description="Acidic residues" evidence="1">
    <location>
        <begin position="193"/>
        <end position="209"/>
    </location>
</feature>
<dbReference type="OrthoDB" id="9950633at2759"/>
<dbReference type="AlphaFoldDB" id="A0A8C4KMF4"/>
<evidence type="ECO:0000313" key="2">
    <source>
        <dbReference type="Ensembl" id="ENSDNVP00000026261.1"/>
    </source>
</evidence>
<evidence type="ECO:0000256" key="1">
    <source>
        <dbReference type="SAM" id="MobiDB-lite"/>
    </source>
</evidence>
<proteinExistence type="predicted"/>
<feature type="region of interest" description="Disordered" evidence="1">
    <location>
        <begin position="163"/>
        <end position="209"/>
    </location>
</feature>
<protein>
    <submittedName>
        <fullName evidence="2">Glutamate rich 2</fullName>
    </submittedName>
</protein>
<accession>A0A8C4KMF4</accession>
<evidence type="ECO:0000313" key="3">
    <source>
        <dbReference type="Proteomes" id="UP000694423"/>
    </source>
</evidence>
<dbReference type="Proteomes" id="UP000694423">
    <property type="component" value="Unplaced"/>
</dbReference>
<reference evidence="2" key="2">
    <citation type="submission" date="2025-09" db="UniProtKB">
        <authorList>
            <consortium name="Ensembl"/>
        </authorList>
    </citation>
    <scope>IDENTIFICATION</scope>
</reference>
<dbReference type="InterPro" id="IPR026703">
    <property type="entry name" value="ERICH2"/>
</dbReference>